<dbReference type="Proteomes" id="UP000538670">
    <property type="component" value="Unassembled WGS sequence"/>
</dbReference>
<keyword evidence="1" id="KW-1133">Transmembrane helix</keyword>
<keyword evidence="3" id="KW-1185">Reference proteome</keyword>
<evidence type="ECO:0000313" key="2">
    <source>
        <dbReference type="EMBL" id="MBB3879643.1"/>
    </source>
</evidence>
<gene>
    <name evidence="2" type="ORF">GGR48_002071</name>
</gene>
<evidence type="ECO:0000313" key="3">
    <source>
        <dbReference type="Proteomes" id="UP000538670"/>
    </source>
</evidence>
<sequence>MTLGIIGFVGLTLLEICVPIWTHLRAQDVHPVFVILLIIGVLTILWFAVTRSLRSAWVRTACAFAVSAYLGYAIFINVARDADYIWAGAALGVFGVFAFRFMRWAHEPEDDLASVFFL</sequence>
<comment type="caution">
    <text evidence="2">The sequence shown here is derived from an EMBL/GenBank/DDBJ whole genome shotgun (WGS) entry which is preliminary data.</text>
</comment>
<feature type="transmembrane region" description="Helical" evidence="1">
    <location>
        <begin position="29"/>
        <end position="49"/>
    </location>
</feature>
<dbReference type="EMBL" id="JACIDH010000008">
    <property type="protein sequence ID" value="MBB3879643.1"/>
    <property type="molecule type" value="Genomic_DNA"/>
</dbReference>
<organism evidence="2 3">
    <name type="scientific">Sphingomonas pseudosanguinis</name>
    <dbReference type="NCBI Taxonomy" id="413712"/>
    <lineage>
        <taxon>Bacteria</taxon>
        <taxon>Pseudomonadati</taxon>
        <taxon>Pseudomonadota</taxon>
        <taxon>Alphaproteobacteria</taxon>
        <taxon>Sphingomonadales</taxon>
        <taxon>Sphingomonadaceae</taxon>
        <taxon>Sphingomonas</taxon>
    </lineage>
</organism>
<feature type="transmembrane region" description="Helical" evidence="1">
    <location>
        <begin position="56"/>
        <end position="78"/>
    </location>
</feature>
<keyword evidence="1" id="KW-0472">Membrane</keyword>
<proteinExistence type="predicted"/>
<dbReference type="RefSeq" id="WP_183951812.1">
    <property type="nucleotide sequence ID" value="NZ_JACIDH010000008.1"/>
</dbReference>
<dbReference type="AlphaFoldDB" id="A0A7W6F3C5"/>
<feature type="transmembrane region" description="Helical" evidence="1">
    <location>
        <begin position="84"/>
        <end position="102"/>
    </location>
</feature>
<name>A0A7W6F3C5_9SPHN</name>
<evidence type="ECO:0000256" key="1">
    <source>
        <dbReference type="SAM" id="Phobius"/>
    </source>
</evidence>
<protein>
    <submittedName>
        <fullName evidence="2">Uncharacterized protein</fullName>
    </submittedName>
</protein>
<reference evidence="2 3" key="1">
    <citation type="submission" date="2020-08" db="EMBL/GenBank/DDBJ databases">
        <title>Genomic Encyclopedia of Type Strains, Phase IV (KMG-IV): sequencing the most valuable type-strain genomes for metagenomic binning, comparative biology and taxonomic classification.</title>
        <authorList>
            <person name="Goeker M."/>
        </authorList>
    </citation>
    <scope>NUCLEOTIDE SEQUENCE [LARGE SCALE GENOMIC DNA]</scope>
    <source>
        <strain evidence="2 3">DSM 19512</strain>
    </source>
</reference>
<keyword evidence="1" id="KW-0812">Transmembrane</keyword>
<accession>A0A7W6F3C5</accession>